<dbReference type="PANTHER" id="PTHR43289">
    <property type="entry name" value="MITOGEN-ACTIVATED PROTEIN KINASE KINASE KINASE 20-RELATED"/>
    <property type="match status" value="1"/>
</dbReference>
<evidence type="ECO:0000256" key="6">
    <source>
        <dbReference type="SAM" id="MobiDB-lite"/>
    </source>
</evidence>
<dbReference type="GO" id="GO:0004674">
    <property type="term" value="F:protein serine/threonine kinase activity"/>
    <property type="evidence" value="ECO:0007669"/>
    <property type="project" value="UniProtKB-KW"/>
</dbReference>
<dbReference type="InterPro" id="IPR011009">
    <property type="entry name" value="Kinase-like_dom_sf"/>
</dbReference>
<dbReference type="PANTHER" id="PTHR43289:SF34">
    <property type="entry name" value="SERINE_THREONINE-PROTEIN KINASE YBDM-RELATED"/>
    <property type="match status" value="1"/>
</dbReference>
<evidence type="ECO:0000256" key="5">
    <source>
        <dbReference type="ARBA" id="ARBA00022840"/>
    </source>
</evidence>
<dbReference type="EMBL" id="UOGF01000104">
    <property type="protein sequence ID" value="VAX33253.1"/>
    <property type="molecule type" value="Genomic_DNA"/>
</dbReference>
<feature type="compositionally biased region" description="Basic and acidic residues" evidence="6">
    <location>
        <begin position="334"/>
        <end position="351"/>
    </location>
</feature>
<dbReference type="PROSITE" id="PS00107">
    <property type="entry name" value="PROTEIN_KINASE_ATP"/>
    <property type="match status" value="1"/>
</dbReference>
<accession>A0A3B1D8U6</accession>
<dbReference type="CDD" id="cd06503">
    <property type="entry name" value="ATP-synt_Fo_b"/>
    <property type="match status" value="1"/>
</dbReference>
<dbReference type="Gene3D" id="1.10.510.10">
    <property type="entry name" value="Transferase(Phosphotransferase) domain 1"/>
    <property type="match status" value="1"/>
</dbReference>
<dbReference type="GO" id="GO:0005524">
    <property type="term" value="F:ATP binding"/>
    <property type="evidence" value="ECO:0007669"/>
    <property type="project" value="UniProtKB-KW"/>
</dbReference>
<evidence type="ECO:0000259" key="7">
    <source>
        <dbReference type="PROSITE" id="PS50011"/>
    </source>
</evidence>
<name>A0A3B1D8U6_9ZZZZ</name>
<feature type="region of interest" description="Disordered" evidence="6">
    <location>
        <begin position="565"/>
        <end position="589"/>
    </location>
</feature>
<proteinExistence type="predicted"/>
<dbReference type="Pfam" id="PF00069">
    <property type="entry name" value="Pkinase"/>
    <property type="match status" value="1"/>
</dbReference>
<evidence type="ECO:0000256" key="3">
    <source>
        <dbReference type="ARBA" id="ARBA00022741"/>
    </source>
</evidence>
<keyword evidence="1 8" id="KW-0723">Serine/threonine-protein kinase</keyword>
<reference evidence="8" key="1">
    <citation type="submission" date="2018-06" db="EMBL/GenBank/DDBJ databases">
        <authorList>
            <person name="Zhirakovskaya E."/>
        </authorList>
    </citation>
    <scope>NUCLEOTIDE SEQUENCE</scope>
</reference>
<feature type="domain" description="Protein kinase" evidence="7">
    <location>
        <begin position="10"/>
        <end position="266"/>
    </location>
</feature>
<dbReference type="FunFam" id="3.30.200.20:FF:000035">
    <property type="entry name" value="Serine/threonine protein kinase Stk1"/>
    <property type="match status" value="1"/>
</dbReference>
<dbReference type="AlphaFoldDB" id="A0A3B1D8U6"/>
<dbReference type="PROSITE" id="PS00108">
    <property type="entry name" value="PROTEIN_KINASE_ST"/>
    <property type="match status" value="1"/>
</dbReference>
<keyword evidence="2" id="KW-0808">Transferase</keyword>
<feature type="region of interest" description="Disordered" evidence="6">
    <location>
        <begin position="319"/>
        <end position="361"/>
    </location>
</feature>
<dbReference type="PROSITE" id="PS50011">
    <property type="entry name" value="PROTEIN_KINASE_DOM"/>
    <property type="match status" value="1"/>
</dbReference>
<dbReference type="SUPFAM" id="SSF56112">
    <property type="entry name" value="Protein kinase-like (PK-like)"/>
    <property type="match status" value="1"/>
</dbReference>
<dbReference type="Gene3D" id="3.30.200.20">
    <property type="entry name" value="Phosphorylase Kinase, domain 1"/>
    <property type="match status" value="1"/>
</dbReference>
<dbReference type="InterPro" id="IPR000719">
    <property type="entry name" value="Prot_kinase_dom"/>
</dbReference>
<sequence>MNKKTLSGKYELKREIGRGGMGVIYEALHGTLNRTVAIKVLHAQYTGDPAFLKRFQREARAMARLDHPNIIRVFDVGEDDGLHYIVMEYFFGKDLKEIVLERGIIPQQETLAIALQITRALSYAHAHGIIHRDIKPGNIMVNKAGLVKIADFGIAAATDEASVTLTGHVLGTPKYMSVEQARGENLDSRSDLYSLGMVVYEMLTGRTSFSGISEMAILGKLVYEKNEYDLTFQAHILPSIQNLVSTLLKKDKDERVSDTTTLLNLLNKASSELKTKISESETIEEILVSELPLSGPAKRTETKPAEDAEDSLETVMFNKTPPEISHLPPPSSDVYRETSEQRPSEGPEQLKAKQSKIPLTEKPPPSFNWTRVILVIAGLALLFTGFGYYLSVMDGAFQAPPAPSSLDQIKRIQKSIRAMQTKLTQSHKEADVNNAPRWAKDLYGEAFDLENRGEKQLDKADEFIKTEQFSEAKTRLQNTLRLFSASHEGFVNAKDLAQKSIIQSEKLKAEKEKQLKMRARTEGLKRKRLKAEAERRKQEALARAEQEKLKQVKIKAEAQRKKEEETQARLEAEEQAEAKRQQLAQEKAKAKEEARFSAAMDTKYLGNHLAELKAAYEKKDLAHLKTLTQLSENRAQFLKQIFDHYKRIRVAITDLAVFGNEAKAIISIKELTALDGNRVFPSSNWKDAQLSFKKAEGQWGKGRW</sequence>
<keyword evidence="5" id="KW-0067">ATP-binding</keyword>
<evidence type="ECO:0000256" key="1">
    <source>
        <dbReference type="ARBA" id="ARBA00022527"/>
    </source>
</evidence>
<evidence type="ECO:0000256" key="2">
    <source>
        <dbReference type="ARBA" id="ARBA00022679"/>
    </source>
</evidence>
<dbReference type="CDD" id="cd14014">
    <property type="entry name" value="STKc_PknB_like"/>
    <property type="match status" value="1"/>
</dbReference>
<dbReference type="FunFam" id="1.10.510.10:FF:000021">
    <property type="entry name" value="Serine/threonine protein kinase"/>
    <property type="match status" value="1"/>
</dbReference>
<evidence type="ECO:0000313" key="8">
    <source>
        <dbReference type="EMBL" id="VAX33253.1"/>
    </source>
</evidence>
<organism evidence="8">
    <name type="scientific">hydrothermal vent metagenome</name>
    <dbReference type="NCBI Taxonomy" id="652676"/>
    <lineage>
        <taxon>unclassified sequences</taxon>
        <taxon>metagenomes</taxon>
        <taxon>ecological metagenomes</taxon>
    </lineage>
</organism>
<dbReference type="InterPro" id="IPR008271">
    <property type="entry name" value="Ser/Thr_kinase_AS"/>
</dbReference>
<keyword evidence="4 8" id="KW-0418">Kinase</keyword>
<protein>
    <submittedName>
        <fullName evidence="8">Serine/threonine protein kinase PrkC, regulator of stationary phase</fullName>
    </submittedName>
</protein>
<dbReference type="SMART" id="SM00220">
    <property type="entry name" value="S_TKc"/>
    <property type="match status" value="1"/>
</dbReference>
<dbReference type="InterPro" id="IPR017441">
    <property type="entry name" value="Protein_kinase_ATP_BS"/>
</dbReference>
<evidence type="ECO:0000256" key="4">
    <source>
        <dbReference type="ARBA" id="ARBA00022777"/>
    </source>
</evidence>
<keyword evidence="3" id="KW-0547">Nucleotide-binding</keyword>
<gene>
    <name evidence="8" type="ORF">MNBD_NITROSPIRAE01-850</name>
</gene>